<dbReference type="Proteomes" id="UP001183202">
    <property type="component" value="Unassembled WGS sequence"/>
</dbReference>
<dbReference type="NCBIfam" id="NF033748">
    <property type="entry name" value="class_F_sortase"/>
    <property type="match status" value="1"/>
</dbReference>
<keyword evidence="1" id="KW-0378">Hydrolase</keyword>
<feature type="transmembrane region" description="Helical" evidence="2">
    <location>
        <begin position="203"/>
        <end position="220"/>
    </location>
</feature>
<organism evidence="3 4">
    <name type="scientific">Pseudonocardia charpentierae</name>
    <dbReference type="NCBI Taxonomy" id="3075545"/>
    <lineage>
        <taxon>Bacteria</taxon>
        <taxon>Bacillati</taxon>
        <taxon>Actinomycetota</taxon>
        <taxon>Actinomycetes</taxon>
        <taxon>Pseudonocardiales</taxon>
        <taxon>Pseudonocardiaceae</taxon>
        <taxon>Pseudonocardia</taxon>
    </lineage>
</organism>
<proteinExistence type="predicted"/>
<feature type="transmembrane region" description="Helical" evidence="2">
    <location>
        <begin position="232"/>
        <end position="251"/>
    </location>
</feature>
<dbReference type="SUPFAM" id="SSF63817">
    <property type="entry name" value="Sortase"/>
    <property type="match status" value="1"/>
</dbReference>
<feature type="transmembrane region" description="Helical" evidence="2">
    <location>
        <begin position="155"/>
        <end position="177"/>
    </location>
</feature>
<keyword evidence="2" id="KW-1133">Transmembrane helix</keyword>
<evidence type="ECO:0000256" key="1">
    <source>
        <dbReference type="ARBA" id="ARBA00022801"/>
    </source>
</evidence>
<dbReference type="InterPro" id="IPR005754">
    <property type="entry name" value="Sortase"/>
</dbReference>
<comment type="caution">
    <text evidence="3">The sequence shown here is derived from an EMBL/GenBank/DDBJ whole genome shotgun (WGS) entry which is preliminary data.</text>
</comment>
<dbReference type="EMBL" id="JAVREJ010000001">
    <property type="protein sequence ID" value="MDT0348088.1"/>
    <property type="molecule type" value="Genomic_DNA"/>
</dbReference>
<dbReference type="CDD" id="cd05829">
    <property type="entry name" value="Sortase_F"/>
    <property type="match status" value="1"/>
</dbReference>
<reference evidence="4" key="1">
    <citation type="submission" date="2023-07" db="EMBL/GenBank/DDBJ databases">
        <title>30 novel species of actinomycetes from the DSMZ collection.</title>
        <authorList>
            <person name="Nouioui I."/>
        </authorList>
    </citation>
    <scope>NUCLEOTIDE SEQUENCE [LARGE SCALE GENOMIC DNA]</scope>
    <source>
        <strain evidence="4">DSM 45834</strain>
    </source>
</reference>
<sequence>MTAVSGLLGTPPPWPLGLVTAVLAGVLLWSVTARLRLRPESRAASTAVYACCALLVELTTADGVDGRAALLLAAGGMFAAAGRRRSLLAALACAAAVALAPVVAVGILVLLGMMALRKDLLTRFPVVIRRLIGVAAIAAAAGVAALLARPQAGPAVPVGVLVVLGSCALLIGGASWLRLPWLRPPVAAVGALVLCQFLPGPDLDAVLPAAAGLAVLAAVLTEEHHALFARPVLVGAVLVGVVVTALLVPAVPLPVTPSPVADVAPVPARLAESQVGAVAITIPRLDLSGPLDELGVADDGELLAPDDPARAGWYSGGVVPGDRGPAIVGGHVDSRSGPGVFFALRSLRPDDLVEITRSDGRVARFSVTRVRQVAKEQFPTAAVYGPTPRPELRLITCGGRFDRTARSYTDNVVVEAVAV</sequence>
<name>A0ABU2N3J4_9PSEU</name>
<keyword evidence="2" id="KW-0812">Transmembrane</keyword>
<feature type="transmembrane region" description="Helical" evidence="2">
    <location>
        <begin position="14"/>
        <end position="32"/>
    </location>
</feature>
<dbReference type="Pfam" id="PF04203">
    <property type="entry name" value="Sortase"/>
    <property type="match status" value="1"/>
</dbReference>
<dbReference type="InterPro" id="IPR023365">
    <property type="entry name" value="Sortase_dom-sf"/>
</dbReference>
<protein>
    <submittedName>
        <fullName evidence="3">Class F sortase</fullName>
    </submittedName>
</protein>
<evidence type="ECO:0000313" key="4">
    <source>
        <dbReference type="Proteomes" id="UP001183202"/>
    </source>
</evidence>
<keyword evidence="4" id="KW-1185">Reference proteome</keyword>
<feature type="transmembrane region" description="Helical" evidence="2">
    <location>
        <begin position="87"/>
        <end position="115"/>
    </location>
</feature>
<dbReference type="Gene3D" id="2.40.260.10">
    <property type="entry name" value="Sortase"/>
    <property type="match status" value="1"/>
</dbReference>
<keyword evidence="2" id="KW-0472">Membrane</keyword>
<evidence type="ECO:0000256" key="2">
    <source>
        <dbReference type="SAM" id="Phobius"/>
    </source>
</evidence>
<dbReference type="RefSeq" id="WP_311553987.1">
    <property type="nucleotide sequence ID" value="NZ_JAVREJ010000001.1"/>
</dbReference>
<dbReference type="InterPro" id="IPR042001">
    <property type="entry name" value="Sortase_F"/>
</dbReference>
<gene>
    <name evidence="3" type="ORF">RM445_00935</name>
</gene>
<evidence type="ECO:0000313" key="3">
    <source>
        <dbReference type="EMBL" id="MDT0348088.1"/>
    </source>
</evidence>
<feature type="transmembrane region" description="Helical" evidence="2">
    <location>
        <begin position="127"/>
        <end position="148"/>
    </location>
</feature>
<accession>A0ABU2N3J4</accession>